<proteinExistence type="predicted"/>
<sequence length="105" mass="11318">MSSILWYVCFQYLTFESMWGLALMLAFGNTFANSTSQCVKNPGLNPFSAGHFHFSESSLIITLSKVSSSVCLQVLRGFLEGPSISTSSGSSVVIAAKCIQVVHCI</sequence>
<evidence type="ECO:0000313" key="1">
    <source>
        <dbReference type="EMBL" id="KAI8547303.1"/>
    </source>
</evidence>
<organism evidence="1 2">
    <name type="scientific">Rhododendron molle</name>
    <name type="common">Chinese azalea</name>
    <name type="synonym">Azalea mollis</name>
    <dbReference type="NCBI Taxonomy" id="49168"/>
    <lineage>
        <taxon>Eukaryota</taxon>
        <taxon>Viridiplantae</taxon>
        <taxon>Streptophyta</taxon>
        <taxon>Embryophyta</taxon>
        <taxon>Tracheophyta</taxon>
        <taxon>Spermatophyta</taxon>
        <taxon>Magnoliopsida</taxon>
        <taxon>eudicotyledons</taxon>
        <taxon>Gunneridae</taxon>
        <taxon>Pentapetalae</taxon>
        <taxon>asterids</taxon>
        <taxon>Ericales</taxon>
        <taxon>Ericaceae</taxon>
        <taxon>Ericoideae</taxon>
        <taxon>Rhodoreae</taxon>
        <taxon>Rhododendron</taxon>
    </lineage>
</organism>
<reference evidence="1" key="1">
    <citation type="submission" date="2022-02" db="EMBL/GenBank/DDBJ databases">
        <title>Plant Genome Project.</title>
        <authorList>
            <person name="Zhang R.-G."/>
        </authorList>
    </citation>
    <scope>NUCLEOTIDE SEQUENCE</scope>
    <source>
        <strain evidence="1">AT1</strain>
    </source>
</reference>
<comment type="caution">
    <text evidence="1">The sequence shown here is derived from an EMBL/GenBank/DDBJ whole genome shotgun (WGS) entry which is preliminary data.</text>
</comment>
<evidence type="ECO:0000313" key="2">
    <source>
        <dbReference type="Proteomes" id="UP001062846"/>
    </source>
</evidence>
<gene>
    <name evidence="1" type="ORF">RHMOL_Rhmol07G0184500</name>
</gene>
<name>A0ACC0N408_RHOML</name>
<dbReference type="EMBL" id="CM046394">
    <property type="protein sequence ID" value="KAI8547303.1"/>
    <property type="molecule type" value="Genomic_DNA"/>
</dbReference>
<dbReference type="Proteomes" id="UP001062846">
    <property type="component" value="Chromosome 7"/>
</dbReference>
<protein>
    <submittedName>
        <fullName evidence="1">Uncharacterized protein</fullName>
    </submittedName>
</protein>
<accession>A0ACC0N408</accession>
<keyword evidence="2" id="KW-1185">Reference proteome</keyword>